<reference evidence="2 3" key="1">
    <citation type="submission" date="2021-06" db="EMBL/GenBank/DDBJ databases">
        <authorList>
            <person name="Kallberg Y."/>
            <person name="Tangrot J."/>
            <person name="Rosling A."/>
        </authorList>
    </citation>
    <scope>NUCLEOTIDE SEQUENCE [LARGE SCALE GENOMIC DNA]</scope>
    <source>
        <strain evidence="2 3">120-4 pot B 10/14</strain>
    </source>
</reference>
<organism evidence="2 3">
    <name type="scientific">Gigaspora margarita</name>
    <dbReference type="NCBI Taxonomy" id="4874"/>
    <lineage>
        <taxon>Eukaryota</taxon>
        <taxon>Fungi</taxon>
        <taxon>Fungi incertae sedis</taxon>
        <taxon>Mucoromycota</taxon>
        <taxon>Glomeromycotina</taxon>
        <taxon>Glomeromycetes</taxon>
        <taxon>Diversisporales</taxon>
        <taxon>Gigasporaceae</taxon>
        <taxon>Gigaspora</taxon>
    </lineage>
</organism>
<evidence type="ECO:0000256" key="1">
    <source>
        <dbReference type="SAM" id="MobiDB-lite"/>
    </source>
</evidence>
<comment type="caution">
    <text evidence="2">The sequence shown here is derived from an EMBL/GenBank/DDBJ whole genome shotgun (WGS) entry which is preliminary data.</text>
</comment>
<gene>
    <name evidence="2" type="ORF">GMARGA_LOCUS26365</name>
</gene>
<sequence>MIVTSRIEGAHATLKAYLRTSTGDLFQVRKKISLVVMNQKKEIDTMIASEHIRFPAFVFNNSFYSNVRGMVSTYALKKVNEQYQKTNSTTTQEPLPPCTGSFLSTMGLPCAHYIQHFGIEENDTQDNEDMLEPPLRDLSNKTKIGQSSNKKLPQIVRTGERPSDSSNCQQTNLTRRDPSGFELVDHGIRN</sequence>
<name>A0ABN7W4L0_GIGMA</name>
<evidence type="ECO:0000313" key="3">
    <source>
        <dbReference type="Proteomes" id="UP000789901"/>
    </source>
</evidence>
<accession>A0ABN7W4L0</accession>
<feature type="non-terminal residue" evidence="2">
    <location>
        <position position="190"/>
    </location>
</feature>
<evidence type="ECO:0000313" key="2">
    <source>
        <dbReference type="EMBL" id="CAG8815751.1"/>
    </source>
</evidence>
<feature type="region of interest" description="Disordered" evidence="1">
    <location>
        <begin position="125"/>
        <end position="190"/>
    </location>
</feature>
<dbReference type="EMBL" id="CAJVQB010030579">
    <property type="protein sequence ID" value="CAG8815751.1"/>
    <property type="molecule type" value="Genomic_DNA"/>
</dbReference>
<proteinExistence type="predicted"/>
<keyword evidence="3" id="KW-1185">Reference proteome</keyword>
<feature type="compositionally biased region" description="Polar residues" evidence="1">
    <location>
        <begin position="164"/>
        <end position="173"/>
    </location>
</feature>
<dbReference type="Proteomes" id="UP000789901">
    <property type="component" value="Unassembled WGS sequence"/>
</dbReference>
<feature type="compositionally biased region" description="Basic and acidic residues" evidence="1">
    <location>
        <begin position="174"/>
        <end position="190"/>
    </location>
</feature>
<protein>
    <submittedName>
        <fullName evidence="2">14551_t:CDS:1</fullName>
    </submittedName>
</protein>
<feature type="compositionally biased region" description="Polar residues" evidence="1">
    <location>
        <begin position="141"/>
        <end position="151"/>
    </location>
</feature>